<reference evidence="1 2" key="1">
    <citation type="submission" date="2020-06" db="EMBL/GenBank/DDBJ databases">
        <authorList>
            <person name="Li R."/>
            <person name="Bekaert M."/>
        </authorList>
    </citation>
    <scope>NUCLEOTIDE SEQUENCE [LARGE SCALE GENOMIC DNA]</scope>
    <source>
        <strain evidence="2">wild</strain>
    </source>
</reference>
<keyword evidence="2" id="KW-1185">Reference proteome</keyword>
<accession>A0A6J8CA22</accession>
<dbReference type="AlphaFoldDB" id="A0A6J8CA22"/>
<sequence>MDGARLRCRVSDSINDFTLSEKLSLIPRNICNCGVSGSYRGHPNNCKVQVYCIADGGIAYPTGIACTTNQCRNSITGVCTSDCSDTVCNETVPSDFCTTPAPSTTTPAPSSRKKKGDSEVQHIAIIDDSYNIVRLAMQDSVVISIFNYIINITILNPSCENEGIFGIVTNINSLSMEDQGTLTVQSLPGKPVLHLSADQVIDLGFYRDTSFHTCTGIIGNPTRELILEILYVNTTEYKEIPGSILQGLKRNKTTTHCQNYEQIEFWLLFSSEMQDSKIRCRPSGNVDNDTIAEEFLILILREICACGDAGSYRGHPGRCDVQVLCLTADMVMYPWGFACLEGQCRNSLTGTCSTDCSDAVCNEDVPADFCTTTTIPTTTAVAPKPSVEVSCNGSFIAVNTGPVEVVCYFNETIYKYINITFKMRNESIPRPVANIQDSGNVVMIDQTSNREIELDVNVIRIRTLMATCDFGGTYGVTVDTGGTPGYSKGILEILTKPSKPLIDKQLHTINGQNVKHTCTGNVGNPPGSIEFLVRKNAEDNFTVSSTAVTSSEVTPNDNCNNEQVFYHEQIVTSDWNMTTIKCRAVNQRTITEDDDINSYISDETDIVLIAADNCPPLGQVYIPHPRGCGYYVQCFNSIAYGKQCAGSCFNFNATQPVCVFCNNAPPPCNDTIS</sequence>
<evidence type="ECO:0000313" key="2">
    <source>
        <dbReference type="Proteomes" id="UP000507470"/>
    </source>
</evidence>
<dbReference type="EMBL" id="CACVKT020004853">
    <property type="protein sequence ID" value="CAC5391890.1"/>
    <property type="molecule type" value="Genomic_DNA"/>
</dbReference>
<proteinExistence type="predicted"/>
<name>A0A6J8CA22_MYTCO</name>
<gene>
    <name evidence="1" type="ORF">MCOR_26869</name>
</gene>
<dbReference type="Proteomes" id="UP000507470">
    <property type="component" value="Unassembled WGS sequence"/>
</dbReference>
<dbReference type="OrthoDB" id="6167663at2759"/>
<organism evidence="1 2">
    <name type="scientific">Mytilus coruscus</name>
    <name type="common">Sea mussel</name>
    <dbReference type="NCBI Taxonomy" id="42192"/>
    <lineage>
        <taxon>Eukaryota</taxon>
        <taxon>Metazoa</taxon>
        <taxon>Spiralia</taxon>
        <taxon>Lophotrochozoa</taxon>
        <taxon>Mollusca</taxon>
        <taxon>Bivalvia</taxon>
        <taxon>Autobranchia</taxon>
        <taxon>Pteriomorphia</taxon>
        <taxon>Mytilida</taxon>
        <taxon>Mytiloidea</taxon>
        <taxon>Mytilidae</taxon>
        <taxon>Mytilinae</taxon>
        <taxon>Mytilus</taxon>
    </lineage>
</organism>
<protein>
    <submittedName>
        <fullName evidence="1">Uncharacterized protein</fullName>
    </submittedName>
</protein>
<evidence type="ECO:0000313" key="1">
    <source>
        <dbReference type="EMBL" id="CAC5391890.1"/>
    </source>
</evidence>